<keyword evidence="2" id="KW-1185">Reference proteome</keyword>
<dbReference type="Proteomes" id="UP001347796">
    <property type="component" value="Unassembled WGS sequence"/>
</dbReference>
<organism evidence="1 2">
    <name type="scientific">Patella caerulea</name>
    <name type="common">Rayed Mediterranean limpet</name>
    <dbReference type="NCBI Taxonomy" id="87958"/>
    <lineage>
        <taxon>Eukaryota</taxon>
        <taxon>Metazoa</taxon>
        <taxon>Spiralia</taxon>
        <taxon>Lophotrochozoa</taxon>
        <taxon>Mollusca</taxon>
        <taxon>Gastropoda</taxon>
        <taxon>Patellogastropoda</taxon>
        <taxon>Patelloidea</taxon>
        <taxon>Patellidae</taxon>
        <taxon>Patella</taxon>
    </lineage>
</organism>
<dbReference type="EMBL" id="JAZGQO010000014">
    <property type="protein sequence ID" value="KAK6170280.1"/>
    <property type="molecule type" value="Genomic_DNA"/>
</dbReference>
<gene>
    <name evidence="1" type="ORF">SNE40_018707</name>
</gene>
<proteinExistence type="predicted"/>
<evidence type="ECO:0000313" key="2">
    <source>
        <dbReference type="Proteomes" id="UP001347796"/>
    </source>
</evidence>
<dbReference type="AlphaFoldDB" id="A0AAN8PH06"/>
<evidence type="ECO:0000313" key="1">
    <source>
        <dbReference type="EMBL" id="KAK6170280.1"/>
    </source>
</evidence>
<name>A0AAN8PH06_PATCE</name>
<protein>
    <submittedName>
        <fullName evidence="1">Uncharacterized protein</fullName>
    </submittedName>
</protein>
<sequence>MELPELQWSDTACAPATDRVFRFSDAINDDREFFKEKTFHTVHEADDSRHEKYSPKMATTFVPKVRLTLNDFGLEFKGRFNESLNTYVDTRKRIRRFHSLNNLNKTFCCELPSLGEGGSVRCQEPRTPLLLTGRSALKTRDSNREVELPNIDRQFLQSSKSSLSYPFRLHKSIDTRPKLFEKMPQRFSIKPMNIWKHKTDILLQNSSKGHGFTPRKLKLNS</sequence>
<comment type="caution">
    <text evidence="1">The sequence shown here is derived from an EMBL/GenBank/DDBJ whole genome shotgun (WGS) entry which is preliminary data.</text>
</comment>
<accession>A0AAN8PH06</accession>
<reference evidence="1 2" key="1">
    <citation type="submission" date="2024-01" db="EMBL/GenBank/DDBJ databases">
        <title>The genome of the rayed Mediterranean limpet Patella caerulea (Linnaeus, 1758).</title>
        <authorList>
            <person name="Anh-Thu Weber A."/>
            <person name="Halstead-Nussloch G."/>
        </authorList>
    </citation>
    <scope>NUCLEOTIDE SEQUENCE [LARGE SCALE GENOMIC DNA]</scope>
    <source>
        <strain evidence="1">AATW-2023a</strain>
        <tissue evidence="1">Whole specimen</tissue>
    </source>
</reference>